<evidence type="ECO:0000259" key="7">
    <source>
        <dbReference type="PROSITE" id="PS50089"/>
    </source>
</evidence>
<keyword evidence="2 5" id="KW-0863">Zinc-finger</keyword>
<feature type="compositionally biased region" description="Polar residues" evidence="6">
    <location>
        <begin position="158"/>
        <end position="173"/>
    </location>
</feature>
<evidence type="ECO:0000256" key="6">
    <source>
        <dbReference type="SAM" id="MobiDB-lite"/>
    </source>
</evidence>
<name>A0A565ANV7_9BRAS</name>
<dbReference type="PROSITE" id="PS50089">
    <property type="entry name" value="ZF_RING_2"/>
    <property type="match status" value="1"/>
</dbReference>
<reference evidence="8" key="1">
    <citation type="submission" date="2019-07" db="EMBL/GenBank/DDBJ databases">
        <authorList>
            <person name="Dittberner H."/>
        </authorList>
    </citation>
    <scope>NUCLEOTIDE SEQUENCE [LARGE SCALE GENOMIC DNA]</scope>
</reference>
<feature type="compositionally biased region" description="Polar residues" evidence="6">
    <location>
        <begin position="259"/>
        <end position="270"/>
    </location>
</feature>
<dbReference type="PANTHER" id="PTHR46293:SF16">
    <property type="entry name" value="E3 UBIQUITIN PROTEIN LIGASE DRIP1"/>
    <property type="match status" value="1"/>
</dbReference>
<dbReference type="EMBL" id="CABITT030000001">
    <property type="protein sequence ID" value="VVA90224.1"/>
    <property type="molecule type" value="Genomic_DNA"/>
</dbReference>
<feature type="domain" description="RING-type" evidence="7">
    <location>
        <begin position="16"/>
        <end position="57"/>
    </location>
</feature>
<feature type="compositionally biased region" description="Basic residues" evidence="6">
    <location>
        <begin position="239"/>
        <end position="250"/>
    </location>
</feature>
<keyword evidence="3" id="KW-0862">Zinc</keyword>
<dbReference type="AlphaFoldDB" id="A0A565ANV7"/>
<dbReference type="InterPro" id="IPR001841">
    <property type="entry name" value="Znf_RING"/>
</dbReference>
<dbReference type="Proteomes" id="UP000489600">
    <property type="component" value="Unassembled WGS sequence"/>
</dbReference>
<evidence type="ECO:0000256" key="1">
    <source>
        <dbReference type="ARBA" id="ARBA00022723"/>
    </source>
</evidence>
<evidence type="ECO:0000313" key="9">
    <source>
        <dbReference type="Proteomes" id="UP000489600"/>
    </source>
</evidence>
<feature type="region of interest" description="Disordered" evidence="6">
    <location>
        <begin position="212"/>
        <end position="296"/>
    </location>
</feature>
<organism evidence="8 9">
    <name type="scientific">Arabis nemorensis</name>
    <dbReference type="NCBI Taxonomy" id="586526"/>
    <lineage>
        <taxon>Eukaryota</taxon>
        <taxon>Viridiplantae</taxon>
        <taxon>Streptophyta</taxon>
        <taxon>Embryophyta</taxon>
        <taxon>Tracheophyta</taxon>
        <taxon>Spermatophyta</taxon>
        <taxon>Magnoliopsida</taxon>
        <taxon>eudicotyledons</taxon>
        <taxon>Gunneridae</taxon>
        <taxon>Pentapetalae</taxon>
        <taxon>rosids</taxon>
        <taxon>malvids</taxon>
        <taxon>Brassicales</taxon>
        <taxon>Brassicaceae</taxon>
        <taxon>Arabideae</taxon>
        <taxon>Arabis</taxon>
    </lineage>
</organism>
<evidence type="ECO:0000313" key="8">
    <source>
        <dbReference type="EMBL" id="VVA90224.1"/>
    </source>
</evidence>
<dbReference type="GO" id="GO:0051865">
    <property type="term" value="P:protein autoubiquitination"/>
    <property type="evidence" value="ECO:0007669"/>
    <property type="project" value="UniProtKB-ARBA"/>
</dbReference>
<dbReference type="GO" id="GO:0008270">
    <property type="term" value="F:zinc ion binding"/>
    <property type="evidence" value="ECO:0007669"/>
    <property type="project" value="UniProtKB-KW"/>
</dbReference>
<feature type="compositionally biased region" description="Polar residues" evidence="6">
    <location>
        <begin position="212"/>
        <end position="224"/>
    </location>
</feature>
<protein>
    <recommendedName>
        <fullName evidence="7">RING-type domain-containing protein</fullName>
    </recommendedName>
</protein>
<comment type="subunit">
    <text evidence="4">Interacts with DREB2A.</text>
</comment>
<accession>A0A565ANV7</accession>
<keyword evidence="9" id="KW-1185">Reference proteome</keyword>
<feature type="compositionally biased region" description="Basic and acidic residues" evidence="6">
    <location>
        <begin position="185"/>
        <end position="197"/>
    </location>
</feature>
<comment type="caution">
    <text evidence="8">The sequence shown here is derived from an EMBL/GenBank/DDBJ whole genome shotgun (WGS) entry which is preliminary data.</text>
</comment>
<dbReference type="GO" id="GO:0004842">
    <property type="term" value="F:ubiquitin-protein transferase activity"/>
    <property type="evidence" value="ECO:0007669"/>
    <property type="project" value="InterPro"/>
</dbReference>
<dbReference type="PROSITE" id="PS00518">
    <property type="entry name" value="ZF_RING_1"/>
    <property type="match status" value="1"/>
</dbReference>
<dbReference type="Gene3D" id="3.30.40.10">
    <property type="entry name" value="Zinc/RING finger domain, C3HC4 (zinc finger)"/>
    <property type="match status" value="1"/>
</dbReference>
<evidence type="ECO:0000256" key="2">
    <source>
        <dbReference type="ARBA" id="ARBA00022771"/>
    </source>
</evidence>
<dbReference type="InterPro" id="IPR013083">
    <property type="entry name" value="Znf_RING/FYVE/PHD"/>
</dbReference>
<proteinExistence type="predicted"/>
<dbReference type="SUPFAM" id="SSF57850">
    <property type="entry name" value="RING/U-box"/>
    <property type="match status" value="1"/>
</dbReference>
<evidence type="ECO:0000256" key="5">
    <source>
        <dbReference type="PROSITE-ProRule" id="PRU00175"/>
    </source>
</evidence>
<dbReference type="OrthoDB" id="1305878at2759"/>
<dbReference type="InterPro" id="IPR044807">
    <property type="entry name" value="DRIP1-like"/>
</dbReference>
<feature type="region of interest" description="Disordered" evidence="6">
    <location>
        <begin position="117"/>
        <end position="198"/>
    </location>
</feature>
<keyword evidence="1" id="KW-0479">Metal-binding</keyword>
<gene>
    <name evidence="8" type="ORF">ANE_LOCUS669</name>
</gene>
<dbReference type="CDD" id="cd16525">
    <property type="entry name" value="RING-HC_PCGF"/>
    <property type="match status" value="1"/>
</dbReference>
<dbReference type="Pfam" id="PF13923">
    <property type="entry name" value="zf-C3HC4_2"/>
    <property type="match status" value="1"/>
</dbReference>
<dbReference type="PANTHER" id="PTHR46293">
    <property type="entry name" value="E3 UBIQUITIN PROTEIN LIGASE DRIP1"/>
    <property type="match status" value="1"/>
</dbReference>
<feature type="compositionally biased region" description="Basic residues" evidence="6">
    <location>
        <begin position="271"/>
        <end position="281"/>
    </location>
</feature>
<sequence>MASLVKRETMRTCLSCPLCDNILRDATTISECLHTFCRKCIYEKITEDEIESCPVCNIDLGGTPLEKLRPDHNLQDLRAKIFPLKRKKVKAPEIVSLPAKRKERSISSLVVSIPKVSAHAGKTGKRSKAVTRKELRGKASLAKKTVKKEESSGDDLPESTSSPDTLNKSTQNKRQGKKSYADSLSNKENKDGDEPWDWKPLNFLVEVANRTKSVKSSASQGPGSKSEHANASHNQFQRNKTKLKDHKSKCKREDEKSNNGDPTTSETATPKKQRRTRRKRSASTFADPDESSAKRERRNGPFWFSLVASNDQEGETSLPQIPANFLRIRDGTIPVSFIQKYLMKKLDLESETEIEIRCMGEAVIPTLELQKLVDLWLQSSSKHQRFAASIGSSAKDYTMVLGYARKHPECDK</sequence>
<evidence type="ECO:0000256" key="3">
    <source>
        <dbReference type="ARBA" id="ARBA00022833"/>
    </source>
</evidence>
<dbReference type="SMART" id="SM00184">
    <property type="entry name" value="RING"/>
    <property type="match status" value="1"/>
</dbReference>
<dbReference type="FunFam" id="3.30.40.10:FF:000033">
    <property type="entry name" value="Polycomb group RING finger protein 3"/>
    <property type="match status" value="1"/>
</dbReference>
<evidence type="ECO:0000256" key="4">
    <source>
        <dbReference type="ARBA" id="ARBA00064110"/>
    </source>
</evidence>
<dbReference type="InterPro" id="IPR017907">
    <property type="entry name" value="Znf_RING_CS"/>
</dbReference>